<evidence type="ECO:0000256" key="1">
    <source>
        <dbReference type="SAM" id="Phobius"/>
    </source>
</evidence>
<proteinExistence type="predicted"/>
<keyword evidence="1" id="KW-1133">Transmembrane helix</keyword>
<dbReference type="EMBL" id="MVBN01000010">
    <property type="protein sequence ID" value="OOK66246.1"/>
    <property type="molecule type" value="Genomic_DNA"/>
</dbReference>
<evidence type="ECO:0000313" key="3">
    <source>
        <dbReference type="Proteomes" id="UP000188532"/>
    </source>
</evidence>
<sequence>MSLRRALSRDQPVTSTTWSRICPLLFFEAFTYALANLVVISARDVIDNPHSMPDDGHRFAGILM</sequence>
<feature type="transmembrane region" description="Helical" evidence="1">
    <location>
        <begin position="21"/>
        <end position="42"/>
    </location>
</feature>
<evidence type="ECO:0000313" key="2">
    <source>
        <dbReference type="EMBL" id="OOK66246.1"/>
    </source>
</evidence>
<dbReference type="AlphaFoldDB" id="A0A1V3WII5"/>
<protein>
    <submittedName>
        <fullName evidence="2">Uncharacterized protein</fullName>
    </submittedName>
</protein>
<keyword evidence="1" id="KW-0472">Membrane</keyword>
<comment type="caution">
    <text evidence="2">The sequence shown here is derived from an EMBL/GenBank/DDBJ whole genome shotgun (WGS) entry which is preliminary data.</text>
</comment>
<reference evidence="2 3" key="1">
    <citation type="submission" date="2017-02" db="EMBL/GenBank/DDBJ databases">
        <title>Complete genome sequences of Mycobacterium kansasii strains isolated from rhesus macaques.</title>
        <authorList>
            <person name="Panda A."/>
            <person name="Nagaraj S."/>
            <person name="Zhao X."/>
            <person name="Tettelin H."/>
            <person name="Detolla L.J."/>
        </authorList>
    </citation>
    <scope>NUCLEOTIDE SEQUENCE [LARGE SCALE GENOMIC DNA]</scope>
    <source>
        <strain evidence="2 3">11-3469</strain>
    </source>
</reference>
<accession>A0A1V3WII5</accession>
<dbReference type="Proteomes" id="UP000188532">
    <property type="component" value="Unassembled WGS sequence"/>
</dbReference>
<name>A0A1V3WII5_MYCKA</name>
<keyword evidence="1" id="KW-0812">Transmembrane</keyword>
<organism evidence="2 3">
    <name type="scientific">Mycobacterium kansasii</name>
    <dbReference type="NCBI Taxonomy" id="1768"/>
    <lineage>
        <taxon>Bacteria</taxon>
        <taxon>Bacillati</taxon>
        <taxon>Actinomycetota</taxon>
        <taxon>Actinomycetes</taxon>
        <taxon>Mycobacteriales</taxon>
        <taxon>Mycobacteriaceae</taxon>
        <taxon>Mycobacterium</taxon>
    </lineage>
</organism>
<gene>
    <name evidence="2" type="ORF">BZL29_7674</name>
</gene>